<dbReference type="AlphaFoldDB" id="A0A1H4EDY5"/>
<evidence type="ECO:0008006" key="3">
    <source>
        <dbReference type="Google" id="ProtNLM"/>
    </source>
</evidence>
<organism evidence="1 2">
    <name type="scientific">Desulfuromusa kysingii</name>
    <dbReference type="NCBI Taxonomy" id="37625"/>
    <lineage>
        <taxon>Bacteria</taxon>
        <taxon>Pseudomonadati</taxon>
        <taxon>Thermodesulfobacteriota</taxon>
        <taxon>Desulfuromonadia</taxon>
        <taxon>Desulfuromonadales</taxon>
        <taxon>Geopsychrobacteraceae</taxon>
        <taxon>Desulfuromusa</taxon>
    </lineage>
</organism>
<dbReference type="EMBL" id="FNQN01000016">
    <property type="protein sequence ID" value="SEA82938.1"/>
    <property type="molecule type" value="Genomic_DNA"/>
</dbReference>
<name>A0A1H4EDY5_9BACT</name>
<gene>
    <name evidence="1" type="ORF">SAMN05660420_03333</name>
</gene>
<reference evidence="1 2" key="1">
    <citation type="submission" date="2016-10" db="EMBL/GenBank/DDBJ databases">
        <authorList>
            <person name="de Groot N.N."/>
        </authorList>
    </citation>
    <scope>NUCLEOTIDE SEQUENCE [LARGE SCALE GENOMIC DNA]</scope>
    <source>
        <strain evidence="1 2">DSM 7343</strain>
    </source>
</reference>
<dbReference type="RefSeq" id="WP_092350936.1">
    <property type="nucleotide sequence ID" value="NZ_FNQN01000016.1"/>
</dbReference>
<dbReference type="Proteomes" id="UP000199409">
    <property type="component" value="Unassembled WGS sequence"/>
</dbReference>
<sequence length="126" mass="14655">MSDDNIEMKSALGALRNNAFNIQSLLKMVQKGEESTEILNQITEIIETHFDSAESLAIDITDEHIKDHREILKHLKMAHADWCDGKITDTYYAEVLNSRLYKHFSSHLQPLIDKHLDETERMKFKL</sequence>
<protein>
    <recommendedName>
        <fullName evidence="3">Hemerythrin HHE cation binding domain-containing protein</fullName>
    </recommendedName>
</protein>
<accession>A0A1H4EDY5</accession>
<keyword evidence="2" id="KW-1185">Reference proteome</keyword>
<evidence type="ECO:0000313" key="2">
    <source>
        <dbReference type="Proteomes" id="UP000199409"/>
    </source>
</evidence>
<evidence type="ECO:0000313" key="1">
    <source>
        <dbReference type="EMBL" id="SEA82938.1"/>
    </source>
</evidence>
<proteinExistence type="predicted"/>